<dbReference type="CDD" id="cd03219">
    <property type="entry name" value="ABC_Mj1267_LivG_branched"/>
    <property type="match status" value="1"/>
</dbReference>
<dbReference type="InterPro" id="IPR003593">
    <property type="entry name" value="AAA+_ATPase"/>
</dbReference>
<evidence type="ECO:0000256" key="4">
    <source>
        <dbReference type="ARBA" id="ARBA00022840"/>
    </source>
</evidence>
<dbReference type="InterPro" id="IPR051120">
    <property type="entry name" value="ABC_AA/LPS_Transport"/>
</dbReference>
<keyword evidence="2" id="KW-0472">Membrane</keyword>
<dbReference type="PANTHER" id="PTHR45772:SF9">
    <property type="entry name" value="CONSERVED COMPONENT OF ABC TRANSPORTER FOR NATURAL AMINO ACIDS"/>
    <property type="match status" value="1"/>
</dbReference>
<keyword evidence="3" id="KW-0547">Nucleotide-binding</keyword>
<dbReference type="PANTHER" id="PTHR45772">
    <property type="entry name" value="CONSERVED COMPONENT OF ABC TRANSPORTER FOR NATURAL AMINO ACIDS-RELATED"/>
    <property type="match status" value="1"/>
</dbReference>
<dbReference type="SUPFAM" id="SSF52540">
    <property type="entry name" value="P-loop containing nucleoside triphosphate hydrolases"/>
    <property type="match status" value="1"/>
</dbReference>
<evidence type="ECO:0000259" key="5">
    <source>
        <dbReference type="PROSITE" id="PS50893"/>
    </source>
</evidence>
<sequence length="256" mass="27490">MLELNDLSLSFGGVHVLKSVTFRLGQGEILGLIGPNGAGKTSVMNVITGIHRPLKGDVRLNGTALTGLPAHVIAANGIRRTFQTSLLCPGLTVVENVMLGLEPRTGYGFLPALLNAGSMRQHETRARTQAMEILDWVGMAAFAGRLGTSLSFGQQRLVEIARALISHPKVLLLDEPAVGLTEPRVLDLAEKIEQIRAEFGTSVLLIEHVMQLVLNSCDRVVVMNSGSVIADGLPGQVTEDRNVIESYLGRGYYVEG</sequence>
<reference evidence="7" key="1">
    <citation type="submission" date="2017-06" db="EMBL/GenBank/DDBJ databases">
        <title>Herbaspirillum phytohormonus sp. nov., isolated from the root nodule of Robinia pseudoacacia in lead-zinc mine.</title>
        <authorList>
            <person name="Fan M."/>
            <person name="Lin Y."/>
        </authorList>
    </citation>
    <scope>NUCLEOTIDE SEQUENCE [LARGE SCALE GENOMIC DNA]</scope>
    <source>
        <strain evidence="7">SC-089</strain>
    </source>
</reference>
<dbReference type="SMART" id="SM00382">
    <property type="entry name" value="AAA"/>
    <property type="match status" value="1"/>
</dbReference>
<gene>
    <name evidence="6" type="primary">livG</name>
    <name evidence="6" type="ORF">CEY11_06435</name>
</gene>
<evidence type="ECO:0000256" key="3">
    <source>
        <dbReference type="ARBA" id="ARBA00022741"/>
    </source>
</evidence>
<dbReference type="Proteomes" id="UP000214603">
    <property type="component" value="Unassembled WGS sequence"/>
</dbReference>
<protein>
    <submittedName>
        <fullName evidence="6">High-affinity branched-chain amino acid ABC transporter ATP-binding protein LivG</fullName>
    </submittedName>
</protein>
<keyword evidence="2" id="KW-1003">Cell membrane</keyword>
<dbReference type="FunFam" id="3.40.50.300:FF:000421">
    <property type="entry name" value="Branched-chain amino acid ABC transporter ATP-binding protein"/>
    <property type="match status" value="1"/>
</dbReference>
<dbReference type="OrthoDB" id="9806149at2"/>
<dbReference type="RefSeq" id="WP_088602515.1">
    <property type="nucleotide sequence ID" value="NZ_NJIH01000003.1"/>
</dbReference>
<evidence type="ECO:0000313" key="7">
    <source>
        <dbReference type="Proteomes" id="UP000214603"/>
    </source>
</evidence>
<dbReference type="PROSITE" id="PS50893">
    <property type="entry name" value="ABC_TRANSPORTER_2"/>
    <property type="match status" value="1"/>
</dbReference>
<dbReference type="Pfam" id="PF00005">
    <property type="entry name" value="ABC_tran"/>
    <property type="match status" value="1"/>
</dbReference>
<dbReference type="InterPro" id="IPR017871">
    <property type="entry name" value="ABC_transporter-like_CS"/>
</dbReference>
<organism evidence="6 7">
    <name type="scientific">Candidimonas nitroreducens</name>
    <dbReference type="NCBI Taxonomy" id="683354"/>
    <lineage>
        <taxon>Bacteria</taxon>
        <taxon>Pseudomonadati</taxon>
        <taxon>Pseudomonadota</taxon>
        <taxon>Betaproteobacteria</taxon>
        <taxon>Burkholderiales</taxon>
        <taxon>Alcaligenaceae</taxon>
        <taxon>Candidimonas</taxon>
    </lineage>
</organism>
<keyword evidence="1" id="KW-0813">Transport</keyword>
<dbReference type="PROSITE" id="PS00211">
    <property type="entry name" value="ABC_TRANSPORTER_1"/>
    <property type="match status" value="1"/>
</dbReference>
<dbReference type="InterPro" id="IPR003439">
    <property type="entry name" value="ABC_transporter-like_ATP-bd"/>
</dbReference>
<dbReference type="EMBL" id="NJIH01000003">
    <property type="protein sequence ID" value="OWT63935.1"/>
    <property type="molecule type" value="Genomic_DNA"/>
</dbReference>
<dbReference type="GO" id="GO:0005886">
    <property type="term" value="C:plasma membrane"/>
    <property type="evidence" value="ECO:0007669"/>
    <property type="project" value="TreeGrafter"/>
</dbReference>
<evidence type="ECO:0000313" key="6">
    <source>
        <dbReference type="EMBL" id="OWT63935.1"/>
    </source>
</evidence>
<dbReference type="AlphaFoldDB" id="A0A225MRR9"/>
<accession>A0A225MRR9</accession>
<dbReference type="GO" id="GO:0005524">
    <property type="term" value="F:ATP binding"/>
    <property type="evidence" value="ECO:0007669"/>
    <property type="project" value="UniProtKB-KW"/>
</dbReference>
<dbReference type="GO" id="GO:0016887">
    <property type="term" value="F:ATP hydrolysis activity"/>
    <property type="evidence" value="ECO:0007669"/>
    <property type="project" value="InterPro"/>
</dbReference>
<evidence type="ECO:0000256" key="2">
    <source>
        <dbReference type="ARBA" id="ARBA00022475"/>
    </source>
</evidence>
<keyword evidence="7" id="KW-1185">Reference proteome</keyword>
<comment type="caution">
    <text evidence="6">The sequence shown here is derived from an EMBL/GenBank/DDBJ whole genome shotgun (WGS) entry which is preliminary data.</text>
</comment>
<feature type="domain" description="ABC transporter" evidence="5">
    <location>
        <begin position="2"/>
        <end position="250"/>
    </location>
</feature>
<dbReference type="Gene3D" id="3.40.50.300">
    <property type="entry name" value="P-loop containing nucleotide triphosphate hydrolases"/>
    <property type="match status" value="1"/>
</dbReference>
<proteinExistence type="predicted"/>
<dbReference type="InterPro" id="IPR027417">
    <property type="entry name" value="P-loop_NTPase"/>
</dbReference>
<evidence type="ECO:0000256" key="1">
    <source>
        <dbReference type="ARBA" id="ARBA00022448"/>
    </source>
</evidence>
<name>A0A225MRR9_9BURK</name>
<keyword evidence="4 6" id="KW-0067">ATP-binding</keyword>